<protein>
    <recommendedName>
        <fullName evidence="4">DUF5668 domain-containing protein</fullName>
    </recommendedName>
</protein>
<evidence type="ECO:0008006" key="4">
    <source>
        <dbReference type="Google" id="ProtNLM"/>
    </source>
</evidence>
<feature type="transmembrane region" description="Helical" evidence="1">
    <location>
        <begin position="105"/>
        <end position="122"/>
    </location>
</feature>
<organism evidence="2 3">
    <name type="scientific">Halolactibacillus alkaliphilus</name>
    <dbReference type="NCBI Taxonomy" id="442899"/>
    <lineage>
        <taxon>Bacteria</taxon>
        <taxon>Bacillati</taxon>
        <taxon>Bacillota</taxon>
        <taxon>Bacilli</taxon>
        <taxon>Bacillales</taxon>
        <taxon>Bacillaceae</taxon>
        <taxon>Halolactibacillus</taxon>
    </lineage>
</organism>
<dbReference type="STRING" id="442899.SAMN05720591_10529"/>
<keyword evidence="1" id="KW-0812">Transmembrane</keyword>
<keyword evidence="1" id="KW-1133">Transmembrane helix</keyword>
<feature type="transmembrane region" description="Helical" evidence="1">
    <location>
        <begin position="80"/>
        <end position="98"/>
    </location>
</feature>
<proteinExistence type="predicted"/>
<feature type="transmembrane region" description="Helical" evidence="1">
    <location>
        <begin position="32"/>
        <end position="51"/>
    </location>
</feature>
<feature type="transmembrane region" description="Helical" evidence="1">
    <location>
        <begin position="58"/>
        <end position="74"/>
    </location>
</feature>
<evidence type="ECO:0000256" key="1">
    <source>
        <dbReference type="SAM" id="Phobius"/>
    </source>
</evidence>
<keyword evidence="1" id="KW-0472">Membrane</keyword>
<comment type="caution">
    <text evidence="2">The sequence shown here is derived from an EMBL/GenBank/DDBJ whole genome shotgun (WGS) entry which is preliminary data.</text>
</comment>
<dbReference type="OrthoDB" id="2989824at2"/>
<dbReference type="EMBL" id="BJYE01000004">
    <property type="protein sequence ID" value="GEN55979.1"/>
    <property type="molecule type" value="Genomic_DNA"/>
</dbReference>
<accession>A0A511WXZ2</accession>
<evidence type="ECO:0000313" key="3">
    <source>
        <dbReference type="Proteomes" id="UP000321400"/>
    </source>
</evidence>
<dbReference type="AlphaFoldDB" id="A0A511WXZ2"/>
<dbReference type="RefSeq" id="WP_089800252.1">
    <property type="nucleotide sequence ID" value="NZ_BJYE01000004.1"/>
</dbReference>
<evidence type="ECO:0000313" key="2">
    <source>
        <dbReference type="EMBL" id="GEN55979.1"/>
    </source>
</evidence>
<reference evidence="2 3" key="1">
    <citation type="submission" date="2019-07" db="EMBL/GenBank/DDBJ databases">
        <title>Whole genome shotgun sequence of Halolactibacillus alkaliphilus NBRC 103919.</title>
        <authorList>
            <person name="Hosoyama A."/>
            <person name="Uohara A."/>
            <person name="Ohji S."/>
            <person name="Ichikawa N."/>
        </authorList>
    </citation>
    <scope>NUCLEOTIDE SEQUENCE [LARGE SCALE GENOMIC DNA]</scope>
    <source>
        <strain evidence="2 3">NBRC 103919</strain>
    </source>
</reference>
<feature type="transmembrane region" description="Helical" evidence="1">
    <location>
        <begin position="142"/>
        <end position="157"/>
    </location>
</feature>
<feature type="transmembrane region" description="Helical" evidence="1">
    <location>
        <begin position="7"/>
        <end position="26"/>
    </location>
</feature>
<keyword evidence="3" id="KW-1185">Reference proteome</keyword>
<dbReference type="Proteomes" id="UP000321400">
    <property type="component" value="Unassembled WGS sequence"/>
</dbReference>
<name>A0A511WXZ2_9BACI</name>
<sequence length="160" mass="18804">MKKQHHIAAYLLIGLGLYFLSQQIYIPIASDLATWPTLLMLIGAIFLFSGYNHRDYDKLLPGGILFFLGLHYYLTPFYPYWVDHRSIYFIIVGLAFLLRYQQTKHGFWVSLILLSIGLFTLLSRTDTAFQYYIESFMTLLEVYWPIGLIVFGIYLLIKRK</sequence>
<gene>
    <name evidence="2" type="ORF">HAL01_04430</name>
</gene>